<evidence type="ECO:0000313" key="4">
    <source>
        <dbReference type="Proteomes" id="UP000199019"/>
    </source>
</evidence>
<accession>A0A1H9WDB0</accession>
<gene>
    <name evidence="3" type="ORF">SAMN05216199_2828</name>
</gene>
<protein>
    <recommendedName>
        <fullName evidence="2">Endonuclease/exonuclease/phosphatase domain-containing protein</fullName>
    </recommendedName>
</protein>
<feature type="region of interest" description="Disordered" evidence="1">
    <location>
        <begin position="1"/>
        <end position="33"/>
    </location>
</feature>
<dbReference type="InterPro" id="IPR036691">
    <property type="entry name" value="Endo/exonu/phosph_ase_sf"/>
</dbReference>
<organism evidence="3 4">
    <name type="scientific">Pedococcus cremeus</name>
    <dbReference type="NCBI Taxonomy" id="587636"/>
    <lineage>
        <taxon>Bacteria</taxon>
        <taxon>Bacillati</taxon>
        <taxon>Actinomycetota</taxon>
        <taxon>Actinomycetes</taxon>
        <taxon>Micrococcales</taxon>
        <taxon>Intrasporangiaceae</taxon>
        <taxon>Pedococcus</taxon>
    </lineage>
</organism>
<dbReference type="SUPFAM" id="SSF56219">
    <property type="entry name" value="DNase I-like"/>
    <property type="match status" value="1"/>
</dbReference>
<feature type="domain" description="Endonuclease/exonuclease/phosphatase" evidence="2">
    <location>
        <begin position="65"/>
        <end position="268"/>
    </location>
</feature>
<dbReference type="Pfam" id="PF03372">
    <property type="entry name" value="Exo_endo_phos"/>
    <property type="match status" value="1"/>
</dbReference>
<dbReference type="InterPro" id="IPR005135">
    <property type="entry name" value="Endo/exonuclease/phosphatase"/>
</dbReference>
<feature type="compositionally biased region" description="Basic and acidic residues" evidence="1">
    <location>
        <begin position="8"/>
        <end position="23"/>
    </location>
</feature>
<dbReference type="EMBL" id="FOHB01000005">
    <property type="protein sequence ID" value="SES31926.1"/>
    <property type="molecule type" value="Genomic_DNA"/>
</dbReference>
<keyword evidence="4" id="KW-1185">Reference proteome</keyword>
<evidence type="ECO:0000313" key="3">
    <source>
        <dbReference type="EMBL" id="SES31926.1"/>
    </source>
</evidence>
<evidence type="ECO:0000259" key="2">
    <source>
        <dbReference type="Pfam" id="PF03372"/>
    </source>
</evidence>
<evidence type="ECO:0000256" key="1">
    <source>
        <dbReference type="SAM" id="MobiDB-lite"/>
    </source>
</evidence>
<dbReference type="AlphaFoldDB" id="A0A1H9WDB0"/>
<dbReference type="STRING" id="587636.SAMN05216199_2828"/>
<dbReference type="Proteomes" id="UP000199019">
    <property type="component" value="Unassembled WGS sequence"/>
</dbReference>
<dbReference type="RefSeq" id="WP_342707726.1">
    <property type="nucleotide sequence ID" value="NZ_FOHB01000005.1"/>
</dbReference>
<dbReference type="GO" id="GO:0003824">
    <property type="term" value="F:catalytic activity"/>
    <property type="evidence" value="ECO:0007669"/>
    <property type="project" value="InterPro"/>
</dbReference>
<sequence>MRTRSTHGGRDSHHPPRRPHPDARSLSSRVGAQEHAQIRVVTGESSARDASLSASSATLPHVRVGTWNLAGRWSSDHRDLMTRQQCDVWLLTEVHPALDFEGYEGHRTVESIIGARSWAGIWSRSAVLGLPDPHPASCLAVVEGTTFCSSILPWRSARSEHPWVGGNHAAKTQSTLSDLVPRLAEHRPLVWGGDWNHSLEGPERAGSMAGRRQLQEALAGLGLRAETAGLPHRLPGVRSIDHIAIDRRLQGEARAVLAVCRERRLSDHDAFVLDFEER</sequence>
<proteinExistence type="predicted"/>
<reference evidence="4" key="1">
    <citation type="submission" date="2016-10" db="EMBL/GenBank/DDBJ databases">
        <authorList>
            <person name="Varghese N."/>
            <person name="Submissions S."/>
        </authorList>
    </citation>
    <scope>NUCLEOTIDE SEQUENCE [LARGE SCALE GENOMIC DNA]</scope>
    <source>
        <strain evidence="4">CGMCC 1.6963</strain>
    </source>
</reference>
<dbReference type="Gene3D" id="3.60.10.10">
    <property type="entry name" value="Endonuclease/exonuclease/phosphatase"/>
    <property type="match status" value="1"/>
</dbReference>
<name>A0A1H9WDB0_9MICO</name>